<evidence type="ECO:0000313" key="15">
    <source>
        <dbReference type="EMBL" id="MSS83909.1"/>
    </source>
</evidence>
<evidence type="ECO:0000256" key="10">
    <source>
        <dbReference type="HAMAP-Rule" id="MF_02227"/>
    </source>
</evidence>
<evidence type="ECO:0000256" key="7">
    <source>
        <dbReference type="ARBA" id="ARBA00013188"/>
    </source>
</evidence>
<comment type="cofactor">
    <cofactor evidence="2">
        <name>Mn(2+)</name>
        <dbReference type="ChEBI" id="CHEBI:29035"/>
    </cofactor>
</comment>
<dbReference type="Pfam" id="PF00834">
    <property type="entry name" value="Ribul_P_3_epim"/>
    <property type="match status" value="1"/>
</dbReference>
<feature type="binding site" evidence="10 14">
    <location>
        <position position="8"/>
    </location>
    <ligand>
        <name>substrate</name>
    </ligand>
</feature>
<comment type="pathway">
    <text evidence="10">Carbohydrate degradation.</text>
</comment>
<evidence type="ECO:0000256" key="4">
    <source>
        <dbReference type="ARBA" id="ARBA00001947"/>
    </source>
</evidence>
<dbReference type="NCBIfam" id="TIGR01163">
    <property type="entry name" value="rpe"/>
    <property type="match status" value="1"/>
</dbReference>
<evidence type="ECO:0000256" key="9">
    <source>
        <dbReference type="ARBA" id="ARBA00023235"/>
    </source>
</evidence>
<comment type="cofactor">
    <cofactor evidence="5">
        <name>Fe(2+)</name>
        <dbReference type="ChEBI" id="CHEBI:29033"/>
    </cofactor>
</comment>
<dbReference type="InterPro" id="IPR011060">
    <property type="entry name" value="RibuloseP-bd_barrel"/>
</dbReference>
<dbReference type="InterPro" id="IPR026019">
    <property type="entry name" value="Ribul_P_3_epim"/>
</dbReference>
<accession>A0A6N7VQ77</accession>
<name>A0A6N7VQ77_9ACTO</name>
<evidence type="ECO:0000313" key="16">
    <source>
        <dbReference type="Proteomes" id="UP000470875"/>
    </source>
</evidence>
<evidence type="ECO:0000256" key="1">
    <source>
        <dbReference type="ARBA" id="ARBA00001782"/>
    </source>
</evidence>
<feature type="binding site" evidence="10 13">
    <location>
        <position position="33"/>
    </location>
    <ligand>
        <name>a divalent metal cation</name>
        <dbReference type="ChEBI" id="CHEBI:60240"/>
    </ligand>
</feature>
<feature type="binding site" evidence="10 14">
    <location>
        <begin position="195"/>
        <end position="196"/>
    </location>
    <ligand>
        <name>substrate</name>
    </ligand>
</feature>
<dbReference type="Proteomes" id="UP000470875">
    <property type="component" value="Unassembled WGS sequence"/>
</dbReference>
<evidence type="ECO:0000256" key="13">
    <source>
        <dbReference type="PIRSR" id="PIRSR001461-2"/>
    </source>
</evidence>
<evidence type="ECO:0000256" key="6">
    <source>
        <dbReference type="ARBA" id="ARBA00009541"/>
    </source>
</evidence>
<dbReference type="GO" id="GO:0046872">
    <property type="term" value="F:metal ion binding"/>
    <property type="evidence" value="ECO:0007669"/>
    <property type="project" value="UniProtKB-UniRule"/>
</dbReference>
<keyword evidence="10 11" id="KW-0119">Carbohydrate metabolism</keyword>
<comment type="function">
    <text evidence="10">Catalyzes the reversible epimerization of D-ribulose 5-phosphate to D-xylulose 5-phosphate.</text>
</comment>
<dbReference type="PROSITE" id="PS01085">
    <property type="entry name" value="RIBUL_P_3_EPIMER_1"/>
    <property type="match status" value="1"/>
</dbReference>
<keyword evidence="9 10" id="KW-0413">Isomerase</keyword>
<organism evidence="15 16">
    <name type="scientific">Scrofimicrobium canadense</name>
    <dbReference type="NCBI Taxonomy" id="2652290"/>
    <lineage>
        <taxon>Bacteria</taxon>
        <taxon>Bacillati</taxon>
        <taxon>Actinomycetota</taxon>
        <taxon>Actinomycetes</taxon>
        <taxon>Actinomycetales</taxon>
        <taxon>Actinomycetaceae</taxon>
        <taxon>Scrofimicrobium</taxon>
    </lineage>
</organism>
<feature type="active site" description="Proton donor" evidence="10 12">
    <location>
        <position position="173"/>
    </location>
</feature>
<dbReference type="FunFam" id="3.20.20.70:FF:000004">
    <property type="entry name" value="Ribulose-phosphate 3-epimerase"/>
    <property type="match status" value="1"/>
</dbReference>
<evidence type="ECO:0000256" key="2">
    <source>
        <dbReference type="ARBA" id="ARBA00001936"/>
    </source>
</evidence>
<dbReference type="PIRSF" id="PIRSF001461">
    <property type="entry name" value="RPE"/>
    <property type="match status" value="1"/>
</dbReference>
<keyword evidence="8 10" id="KW-0479">Metal-binding</keyword>
<evidence type="ECO:0000256" key="5">
    <source>
        <dbReference type="ARBA" id="ARBA00001954"/>
    </source>
</evidence>
<dbReference type="Gene3D" id="3.20.20.70">
    <property type="entry name" value="Aldolase class I"/>
    <property type="match status" value="1"/>
</dbReference>
<comment type="cofactor">
    <cofactor evidence="3">
        <name>Co(2+)</name>
        <dbReference type="ChEBI" id="CHEBI:48828"/>
    </cofactor>
</comment>
<dbReference type="SUPFAM" id="SSF51366">
    <property type="entry name" value="Ribulose-phoshate binding barrel"/>
    <property type="match status" value="1"/>
</dbReference>
<feature type="binding site" evidence="14">
    <location>
        <position position="175"/>
    </location>
    <ligand>
        <name>substrate</name>
    </ligand>
</feature>
<dbReference type="GO" id="GO:0006098">
    <property type="term" value="P:pentose-phosphate shunt"/>
    <property type="evidence" value="ECO:0007669"/>
    <property type="project" value="UniProtKB-UniRule"/>
</dbReference>
<keyword evidence="13" id="KW-0862">Zinc</keyword>
<gene>
    <name evidence="10 15" type="primary">rpe</name>
    <name evidence="15" type="ORF">FYJ24_03850</name>
</gene>
<keyword evidence="13" id="KW-0170">Cobalt</keyword>
<evidence type="ECO:0000256" key="11">
    <source>
        <dbReference type="PIRNR" id="PIRNR001461"/>
    </source>
</evidence>
<dbReference type="CDD" id="cd00429">
    <property type="entry name" value="RPE"/>
    <property type="match status" value="1"/>
</dbReference>
<comment type="similarity">
    <text evidence="6 10 11">Belongs to the ribulose-phosphate 3-epimerase family.</text>
</comment>
<dbReference type="AlphaFoldDB" id="A0A6N7VQ77"/>
<feature type="binding site" evidence="10 14">
    <location>
        <begin position="140"/>
        <end position="143"/>
    </location>
    <ligand>
        <name>substrate</name>
    </ligand>
</feature>
<feature type="binding site" evidence="10 13">
    <location>
        <position position="64"/>
    </location>
    <ligand>
        <name>a divalent metal cation</name>
        <dbReference type="ChEBI" id="CHEBI:60240"/>
    </ligand>
</feature>
<dbReference type="GO" id="GO:0004750">
    <property type="term" value="F:D-ribulose-phosphate 3-epimerase activity"/>
    <property type="evidence" value="ECO:0007669"/>
    <property type="project" value="UniProtKB-UniRule"/>
</dbReference>
<feature type="binding site" evidence="10 13">
    <location>
        <position position="31"/>
    </location>
    <ligand>
        <name>a divalent metal cation</name>
        <dbReference type="ChEBI" id="CHEBI:60240"/>
    </ligand>
</feature>
<dbReference type="InterPro" id="IPR013785">
    <property type="entry name" value="Aldolase_TIM"/>
</dbReference>
<comment type="catalytic activity">
    <reaction evidence="1 10 11">
        <text>D-ribulose 5-phosphate = D-xylulose 5-phosphate</text>
        <dbReference type="Rhea" id="RHEA:13677"/>
        <dbReference type="ChEBI" id="CHEBI:57737"/>
        <dbReference type="ChEBI" id="CHEBI:58121"/>
        <dbReference type="EC" id="5.1.3.1"/>
    </reaction>
</comment>
<dbReference type="NCBIfam" id="NF004076">
    <property type="entry name" value="PRK05581.1-4"/>
    <property type="match status" value="1"/>
</dbReference>
<comment type="caution">
    <text evidence="15">The sequence shown here is derived from an EMBL/GenBank/DDBJ whole genome shotgun (WGS) entry which is preliminary data.</text>
</comment>
<dbReference type="GO" id="GO:0019323">
    <property type="term" value="P:pentose catabolic process"/>
    <property type="evidence" value="ECO:0007669"/>
    <property type="project" value="UniProtKB-UniRule"/>
</dbReference>
<dbReference type="EMBL" id="VULO01000004">
    <property type="protein sequence ID" value="MSS83909.1"/>
    <property type="molecule type" value="Genomic_DNA"/>
</dbReference>
<evidence type="ECO:0000256" key="3">
    <source>
        <dbReference type="ARBA" id="ARBA00001941"/>
    </source>
</evidence>
<protein>
    <recommendedName>
        <fullName evidence="7 10">Ribulose-phosphate 3-epimerase</fullName>
        <ecNumber evidence="7 10">5.1.3.1</ecNumber>
    </recommendedName>
</protein>
<feature type="active site" description="Proton acceptor" evidence="10 12">
    <location>
        <position position="33"/>
    </location>
</feature>
<dbReference type="HAMAP" id="MF_02227">
    <property type="entry name" value="RPE"/>
    <property type="match status" value="1"/>
</dbReference>
<proteinExistence type="inferred from homology"/>
<comment type="cofactor">
    <cofactor evidence="4">
        <name>Zn(2+)</name>
        <dbReference type="ChEBI" id="CHEBI:29105"/>
    </cofactor>
</comment>
<evidence type="ECO:0000256" key="8">
    <source>
        <dbReference type="ARBA" id="ARBA00022723"/>
    </source>
</evidence>
<evidence type="ECO:0000256" key="12">
    <source>
        <dbReference type="PIRSR" id="PIRSR001461-1"/>
    </source>
</evidence>
<sequence>MNAKISPSILNSDIAHLADEIEAISAADRVHVDVMDGHFVPNLSWGVPIVQAVAGVTELPIDTHLMIEAPDRWAPDYVTAGSTVVTFHWEAATAPIRLARELRNMGAKAGVALRPGTPVEPILDHLEEFDLVLIMTVEPGFGGQKFLPNTLGKVRAVKNAIRERNLDVEVQVDGGVNRETIHEALAAGADNFVIGSALFSAEDPSVEVLAFREILS</sequence>
<keyword evidence="16" id="KW-1185">Reference proteome</keyword>
<dbReference type="PANTHER" id="PTHR11749">
    <property type="entry name" value="RIBULOSE-5-PHOSPHATE-3-EPIMERASE"/>
    <property type="match status" value="1"/>
</dbReference>
<feature type="binding site" evidence="10">
    <location>
        <begin position="173"/>
        <end position="175"/>
    </location>
    <ligand>
        <name>substrate</name>
    </ligand>
</feature>
<dbReference type="PROSITE" id="PS01086">
    <property type="entry name" value="RIBUL_P_3_EPIMER_2"/>
    <property type="match status" value="1"/>
</dbReference>
<feature type="binding site" evidence="10 13">
    <location>
        <position position="173"/>
    </location>
    <ligand>
        <name>a divalent metal cation</name>
        <dbReference type="ChEBI" id="CHEBI:60240"/>
    </ligand>
</feature>
<dbReference type="InterPro" id="IPR000056">
    <property type="entry name" value="Ribul_P_3_epim-like"/>
</dbReference>
<reference evidence="15 16" key="1">
    <citation type="submission" date="2019-08" db="EMBL/GenBank/DDBJ databases">
        <title>In-depth cultivation of the pig gut microbiome towards novel bacterial diversity and tailored functional studies.</title>
        <authorList>
            <person name="Wylensek D."/>
            <person name="Hitch T.C.A."/>
            <person name="Clavel T."/>
        </authorList>
    </citation>
    <scope>NUCLEOTIDE SEQUENCE [LARGE SCALE GENOMIC DNA]</scope>
    <source>
        <strain evidence="15 16">WB03_NA08</strain>
    </source>
</reference>
<dbReference type="EC" id="5.1.3.1" evidence="7 10"/>
<feature type="binding site" evidence="10 14">
    <location>
        <position position="64"/>
    </location>
    <ligand>
        <name>substrate</name>
    </ligand>
</feature>
<dbReference type="RefSeq" id="WP_154543793.1">
    <property type="nucleotide sequence ID" value="NZ_VULO01000004.1"/>
</dbReference>
<dbReference type="GO" id="GO:0005737">
    <property type="term" value="C:cytoplasm"/>
    <property type="evidence" value="ECO:0007669"/>
    <property type="project" value="UniProtKB-ARBA"/>
</dbReference>
<comment type="cofactor">
    <cofactor evidence="10 13">
        <name>a divalent metal cation</name>
        <dbReference type="ChEBI" id="CHEBI:60240"/>
    </cofactor>
    <text evidence="10 13">Binds 1 divalent metal cation per subunit.</text>
</comment>
<keyword evidence="13" id="KW-0464">Manganese</keyword>
<evidence type="ECO:0000256" key="14">
    <source>
        <dbReference type="PIRSR" id="PIRSR001461-3"/>
    </source>
</evidence>